<keyword evidence="7" id="KW-0564">Palmitate</keyword>
<dbReference type="PROSITE" id="PS50216">
    <property type="entry name" value="DHHC"/>
    <property type="match status" value="1"/>
</dbReference>
<dbReference type="EMBL" id="BFEA01000403">
    <property type="protein sequence ID" value="GBG82314.1"/>
    <property type="molecule type" value="Genomic_DNA"/>
</dbReference>
<dbReference type="AlphaFoldDB" id="A0A388LJ09"/>
<comment type="subcellular location">
    <subcellularLocation>
        <location evidence="1">Endomembrane system</location>
        <topology evidence="1">Multi-pass membrane protein</topology>
    </subcellularLocation>
</comment>
<organism evidence="13 14">
    <name type="scientific">Chara braunii</name>
    <name type="common">Braun's stonewort</name>
    <dbReference type="NCBI Taxonomy" id="69332"/>
    <lineage>
        <taxon>Eukaryota</taxon>
        <taxon>Viridiplantae</taxon>
        <taxon>Streptophyta</taxon>
        <taxon>Charophyceae</taxon>
        <taxon>Charales</taxon>
        <taxon>Characeae</taxon>
        <taxon>Chara</taxon>
    </lineage>
</organism>
<evidence type="ECO:0000256" key="9">
    <source>
        <dbReference type="ARBA" id="ARBA00023315"/>
    </source>
</evidence>
<keyword evidence="3 11" id="KW-0808">Transferase</keyword>
<protein>
    <recommendedName>
        <fullName evidence="11">S-acyltransferase</fullName>
        <ecNumber evidence="11">2.3.1.225</ecNumber>
    </recommendedName>
    <alternativeName>
        <fullName evidence="11">Palmitoyltransferase</fullName>
    </alternativeName>
</protein>
<dbReference type="OrthoDB" id="2014857at2759"/>
<accession>A0A388LJ09</accession>
<keyword evidence="9 11" id="KW-0012">Acyltransferase</keyword>
<feature type="transmembrane region" description="Helical" evidence="11">
    <location>
        <begin position="160"/>
        <end position="181"/>
    </location>
</feature>
<evidence type="ECO:0000256" key="1">
    <source>
        <dbReference type="ARBA" id="ARBA00004127"/>
    </source>
</evidence>
<comment type="similarity">
    <text evidence="2 11">Belongs to the DHHC palmitoyltransferase family.</text>
</comment>
<feature type="transmembrane region" description="Helical" evidence="11">
    <location>
        <begin position="12"/>
        <end position="32"/>
    </location>
</feature>
<evidence type="ECO:0000256" key="7">
    <source>
        <dbReference type="ARBA" id="ARBA00023139"/>
    </source>
</evidence>
<evidence type="ECO:0000259" key="12">
    <source>
        <dbReference type="Pfam" id="PF01529"/>
    </source>
</evidence>
<evidence type="ECO:0000256" key="2">
    <source>
        <dbReference type="ARBA" id="ARBA00008574"/>
    </source>
</evidence>
<keyword evidence="6 11" id="KW-0472">Membrane</keyword>
<dbReference type="PANTHER" id="PTHR22883:SF43">
    <property type="entry name" value="PALMITOYLTRANSFERASE APP"/>
    <property type="match status" value="1"/>
</dbReference>
<dbReference type="STRING" id="69332.A0A388LJ09"/>
<dbReference type="Proteomes" id="UP000265515">
    <property type="component" value="Unassembled WGS sequence"/>
</dbReference>
<reference evidence="13 14" key="1">
    <citation type="journal article" date="2018" name="Cell">
        <title>The Chara Genome: Secondary Complexity and Implications for Plant Terrestrialization.</title>
        <authorList>
            <person name="Nishiyama T."/>
            <person name="Sakayama H."/>
            <person name="Vries J.D."/>
            <person name="Buschmann H."/>
            <person name="Saint-Marcoux D."/>
            <person name="Ullrich K.K."/>
            <person name="Haas F.B."/>
            <person name="Vanderstraeten L."/>
            <person name="Becker D."/>
            <person name="Lang D."/>
            <person name="Vosolsobe S."/>
            <person name="Rombauts S."/>
            <person name="Wilhelmsson P.K.I."/>
            <person name="Janitza P."/>
            <person name="Kern R."/>
            <person name="Heyl A."/>
            <person name="Rumpler F."/>
            <person name="Villalobos L.I.A.C."/>
            <person name="Clay J.M."/>
            <person name="Skokan R."/>
            <person name="Toyoda A."/>
            <person name="Suzuki Y."/>
            <person name="Kagoshima H."/>
            <person name="Schijlen E."/>
            <person name="Tajeshwar N."/>
            <person name="Catarino B."/>
            <person name="Hetherington A.J."/>
            <person name="Saltykova A."/>
            <person name="Bonnot C."/>
            <person name="Breuninger H."/>
            <person name="Symeonidi A."/>
            <person name="Radhakrishnan G.V."/>
            <person name="Van Nieuwerburgh F."/>
            <person name="Deforce D."/>
            <person name="Chang C."/>
            <person name="Karol K.G."/>
            <person name="Hedrich R."/>
            <person name="Ulvskov P."/>
            <person name="Glockner G."/>
            <person name="Delwiche C.F."/>
            <person name="Petrasek J."/>
            <person name="Van de Peer Y."/>
            <person name="Friml J."/>
            <person name="Beilby M."/>
            <person name="Dolan L."/>
            <person name="Kohara Y."/>
            <person name="Sugano S."/>
            <person name="Fujiyama A."/>
            <person name="Delaux P.-M."/>
            <person name="Quint M."/>
            <person name="TheiBen G."/>
            <person name="Hagemann M."/>
            <person name="Harholt J."/>
            <person name="Dunand C."/>
            <person name="Zachgo S."/>
            <person name="Langdale J."/>
            <person name="Maumus F."/>
            <person name="Straeten D.V.D."/>
            <person name="Gould S.B."/>
            <person name="Rensing S.A."/>
        </authorList>
    </citation>
    <scope>NUCLEOTIDE SEQUENCE [LARGE SCALE GENOMIC DNA]</scope>
    <source>
        <strain evidence="13 14">S276</strain>
    </source>
</reference>
<keyword evidence="4 11" id="KW-0812">Transmembrane</keyword>
<evidence type="ECO:0000256" key="6">
    <source>
        <dbReference type="ARBA" id="ARBA00023136"/>
    </source>
</evidence>
<dbReference type="GO" id="GO:0019706">
    <property type="term" value="F:protein-cysteine S-palmitoyltransferase activity"/>
    <property type="evidence" value="ECO:0007669"/>
    <property type="project" value="UniProtKB-EC"/>
</dbReference>
<dbReference type="EC" id="2.3.1.225" evidence="11"/>
<name>A0A388LJ09_CHABU</name>
<comment type="domain">
    <text evidence="11">The DHHC domain is required for palmitoyltransferase activity.</text>
</comment>
<feature type="transmembrane region" description="Helical" evidence="11">
    <location>
        <begin position="201"/>
        <end position="227"/>
    </location>
</feature>
<comment type="caution">
    <text evidence="13">The sequence shown here is derived from an EMBL/GenBank/DDBJ whole genome shotgun (WGS) entry which is preliminary data.</text>
</comment>
<gene>
    <name evidence="13" type="ORF">CBR_g34598</name>
</gene>
<keyword evidence="8" id="KW-0449">Lipoprotein</keyword>
<dbReference type="PROSITE" id="PS51257">
    <property type="entry name" value="PROKAR_LIPOPROTEIN"/>
    <property type="match status" value="1"/>
</dbReference>
<dbReference type="GO" id="GO:0006612">
    <property type="term" value="P:protein targeting to membrane"/>
    <property type="evidence" value="ECO:0007669"/>
    <property type="project" value="TreeGrafter"/>
</dbReference>
<evidence type="ECO:0000256" key="8">
    <source>
        <dbReference type="ARBA" id="ARBA00023288"/>
    </source>
</evidence>
<evidence type="ECO:0000256" key="10">
    <source>
        <dbReference type="ARBA" id="ARBA00048048"/>
    </source>
</evidence>
<proteinExistence type="inferred from homology"/>
<dbReference type="InterPro" id="IPR039859">
    <property type="entry name" value="PFA4/ZDH16/20/ERF2-like"/>
</dbReference>
<evidence type="ECO:0000256" key="4">
    <source>
        <dbReference type="ARBA" id="ARBA00022692"/>
    </source>
</evidence>
<keyword evidence="5 11" id="KW-1133">Transmembrane helix</keyword>
<comment type="catalytic activity">
    <reaction evidence="10 11">
        <text>L-cysteinyl-[protein] + hexadecanoyl-CoA = S-hexadecanoyl-L-cysteinyl-[protein] + CoA</text>
        <dbReference type="Rhea" id="RHEA:36683"/>
        <dbReference type="Rhea" id="RHEA-COMP:10131"/>
        <dbReference type="Rhea" id="RHEA-COMP:11032"/>
        <dbReference type="ChEBI" id="CHEBI:29950"/>
        <dbReference type="ChEBI" id="CHEBI:57287"/>
        <dbReference type="ChEBI" id="CHEBI:57379"/>
        <dbReference type="ChEBI" id="CHEBI:74151"/>
        <dbReference type="EC" id="2.3.1.225"/>
    </reaction>
</comment>
<dbReference type="Gramene" id="GBG82314">
    <property type="protein sequence ID" value="GBG82314"/>
    <property type="gene ID" value="CBR_g34598"/>
</dbReference>
<dbReference type="InterPro" id="IPR001594">
    <property type="entry name" value="Palmitoyltrfase_DHHC"/>
</dbReference>
<evidence type="ECO:0000256" key="3">
    <source>
        <dbReference type="ARBA" id="ARBA00022679"/>
    </source>
</evidence>
<dbReference type="GO" id="GO:0005794">
    <property type="term" value="C:Golgi apparatus"/>
    <property type="evidence" value="ECO:0007669"/>
    <property type="project" value="TreeGrafter"/>
</dbReference>
<keyword evidence="14" id="KW-1185">Reference proteome</keyword>
<evidence type="ECO:0000313" key="13">
    <source>
        <dbReference type="EMBL" id="GBG82314.1"/>
    </source>
</evidence>
<dbReference type="OMA" id="CGTCHIW"/>
<dbReference type="PANTHER" id="PTHR22883">
    <property type="entry name" value="ZINC FINGER DHHC DOMAIN CONTAINING PROTEIN"/>
    <property type="match status" value="1"/>
</dbReference>
<feature type="transmembrane region" description="Helical" evidence="11">
    <location>
        <begin position="44"/>
        <end position="64"/>
    </location>
</feature>
<dbReference type="Pfam" id="PF01529">
    <property type="entry name" value="DHHC"/>
    <property type="match status" value="1"/>
</dbReference>
<dbReference type="GO" id="GO:0005783">
    <property type="term" value="C:endoplasmic reticulum"/>
    <property type="evidence" value="ECO:0007669"/>
    <property type="project" value="TreeGrafter"/>
</dbReference>
<sequence length="294" mass="32722">MSHPRKWRESARGPIIVATVIVSCVTLGFAVVFPGIKEAGPKDILFLAEAACSGAAIVLLVIVYQVDPGVIRPKSVKDEEVTKAEHGQTANLSKDEKGQWCRKRTLADGKVEIYERYCGTCHIWRPPRASHCNVCGYCMQRFDHHCTALGTCIARKNHRFFVAFLVSVSLGALFLLTGAIFSLKDIEWGTVRAWRDWHMYVIIILALVYLYVSLIAWFAAAHIFLLLCDLTTKQYLKSDPEAVFLTGRPDCQRFFGNLRSVCCANIKWKYLSGKPVFTDPSVSVGNAVAPAPPV</sequence>
<evidence type="ECO:0000256" key="11">
    <source>
        <dbReference type="RuleBase" id="RU079119"/>
    </source>
</evidence>
<evidence type="ECO:0000256" key="5">
    <source>
        <dbReference type="ARBA" id="ARBA00022989"/>
    </source>
</evidence>
<evidence type="ECO:0000313" key="14">
    <source>
        <dbReference type="Proteomes" id="UP000265515"/>
    </source>
</evidence>
<feature type="domain" description="Palmitoyltransferase DHHC" evidence="12">
    <location>
        <begin position="114"/>
        <end position="238"/>
    </location>
</feature>